<dbReference type="InterPro" id="IPR050388">
    <property type="entry name" value="ABC_Ni/Peptide_Import"/>
</dbReference>
<dbReference type="PROSITE" id="PS00211">
    <property type="entry name" value="ABC_TRANSPORTER_1"/>
    <property type="match status" value="1"/>
</dbReference>
<dbReference type="GO" id="GO:0005524">
    <property type="term" value="F:ATP binding"/>
    <property type="evidence" value="ECO:0007669"/>
    <property type="project" value="UniProtKB-KW"/>
</dbReference>
<evidence type="ECO:0000256" key="6">
    <source>
        <dbReference type="ARBA" id="ARBA00022840"/>
    </source>
</evidence>
<keyword evidence="6 9" id="KW-0067">ATP-binding</keyword>
<dbReference type="PANTHER" id="PTHR43297">
    <property type="entry name" value="OLIGOPEPTIDE TRANSPORT ATP-BINDING PROTEIN APPD"/>
    <property type="match status" value="1"/>
</dbReference>
<reference evidence="10" key="1">
    <citation type="submission" date="2018-02" db="EMBL/GenBank/DDBJ databases">
        <title>Draft genome sequencing of Rhodococcus opacus KU647198.</title>
        <authorList>
            <person name="Zheng B.-X."/>
        </authorList>
    </citation>
    <scope>NUCLEOTIDE SEQUENCE [LARGE SCALE GENOMIC DNA]</scope>
    <source>
        <strain evidence="10">04-OD7</strain>
    </source>
</reference>
<keyword evidence="7" id="KW-0472">Membrane</keyword>
<dbReference type="GO" id="GO:0015833">
    <property type="term" value="P:peptide transport"/>
    <property type="evidence" value="ECO:0007669"/>
    <property type="project" value="InterPro"/>
</dbReference>
<evidence type="ECO:0000256" key="7">
    <source>
        <dbReference type="ARBA" id="ARBA00023136"/>
    </source>
</evidence>
<proteinExistence type="inferred from homology"/>
<evidence type="ECO:0000256" key="1">
    <source>
        <dbReference type="ARBA" id="ARBA00004202"/>
    </source>
</evidence>
<evidence type="ECO:0000256" key="3">
    <source>
        <dbReference type="ARBA" id="ARBA00022448"/>
    </source>
</evidence>
<keyword evidence="3" id="KW-0813">Transport</keyword>
<dbReference type="InterPro" id="IPR017871">
    <property type="entry name" value="ABC_transporter-like_CS"/>
</dbReference>
<dbReference type="InterPro" id="IPR003439">
    <property type="entry name" value="ABC_transporter-like_ATP-bd"/>
</dbReference>
<dbReference type="SMART" id="SM00382">
    <property type="entry name" value="AAA"/>
    <property type="match status" value="1"/>
</dbReference>
<dbReference type="SUPFAM" id="SSF52540">
    <property type="entry name" value="P-loop containing nucleoside triphosphate hydrolases"/>
    <property type="match status" value="1"/>
</dbReference>
<dbReference type="CDD" id="cd03257">
    <property type="entry name" value="ABC_NikE_OppD_transporters"/>
    <property type="match status" value="1"/>
</dbReference>
<protein>
    <submittedName>
        <fullName evidence="9">Dipeptide ABC transporter ATP-binding protein DppD</fullName>
    </submittedName>
</protein>
<accession>A0A2S8J4R0</accession>
<feature type="domain" description="ABC transporter" evidence="8">
    <location>
        <begin position="21"/>
        <end position="270"/>
    </location>
</feature>
<evidence type="ECO:0000313" key="10">
    <source>
        <dbReference type="Proteomes" id="UP000239290"/>
    </source>
</evidence>
<dbReference type="Proteomes" id="UP000239290">
    <property type="component" value="Unassembled WGS sequence"/>
</dbReference>
<dbReference type="InterPro" id="IPR027417">
    <property type="entry name" value="P-loop_NTPase"/>
</dbReference>
<dbReference type="InterPro" id="IPR003593">
    <property type="entry name" value="AAA+_ATPase"/>
</dbReference>
<sequence length="347" mass="37663">MTITDGLRMNPGTGTRPVFEVKNLSIQARKSKHTTVPILQDVNFSIAEREVLGLVGESGSGKTVTSLAAMRLLPKSLEVTSGSIEFDGRDLLTLPAAELRSIRGSDMAMIFQDALRCLNPAYTIGDQIAEPLRTHRGMSKRQAHARAVELLELVEIPRAAERASAYPHELSGGMCQRVMIAIALSCSPKLLIADEPTTALDVTVQKQVLRLLERLQADLGLAVLFITHDLGVVAEVCHRTAVMYAGQVVEIGGKKDLFVEPYHPYTSGLISSVPTTDSSGDRRFGSIRGSVPQPGSWPTGCHFFNRCDHGRAGRCDVGPIPLELVASGRRKVRCARVDELELKGFGQ</sequence>
<evidence type="ECO:0000256" key="4">
    <source>
        <dbReference type="ARBA" id="ARBA00022475"/>
    </source>
</evidence>
<organism evidence="9 10">
    <name type="scientific">Rhodococcus opacus</name>
    <name type="common">Nocardia opaca</name>
    <dbReference type="NCBI Taxonomy" id="37919"/>
    <lineage>
        <taxon>Bacteria</taxon>
        <taxon>Bacillati</taxon>
        <taxon>Actinomycetota</taxon>
        <taxon>Actinomycetes</taxon>
        <taxon>Mycobacteriales</taxon>
        <taxon>Nocardiaceae</taxon>
        <taxon>Rhodococcus</taxon>
    </lineage>
</organism>
<comment type="subcellular location">
    <subcellularLocation>
        <location evidence="1">Cell membrane</location>
        <topology evidence="1">Peripheral membrane protein</topology>
    </subcellularLocation>
</comment>
<name>A0A2S8J4R0_RHOOP</name>
<evidence type="ECO:0000259" key="8">
    <source>
        <dbReference type="PROSITE" id="PS50893"/>
    </source>
</evidence>
<keyword evidence="4" id="KW-1003">Cell membrane</keyword>
<dbReference type="Gene3D" id="3.40.50.300">
    <property type="entry name" value="P-loop containing nucleotide triphosphate hydrolases"/>
    <property type="match status" value="1"/>
</dbReference>
<dbReference type="Pfam" id="PF00005">
    <property type="entry name" value="ABC_tran"/>
    <property type="match status" value="1"/>
</dbReference>
<comment type="caution">
    <text evidence="9">The sequence shown here is derived from an EMBL/GenBank/DDBJ whole genome shotgun (WGS) entry which is preliminary data.</text>
</comment>
<dbReference type="FunFam" id="3.40.50.300:FF:000016">
    <property type="entry name" value="Oligopeptide ABC transporter ATP-binding component"/>
    <property type="match status" value="1"/>
</dbReference>
<dbReference type="InterPro" id="IPR013563">
    <property type="entry name" value="Oligopep_ABC_C"/>
</dbReference>
<dbReference type="GO" id="GO:0005886">
    <property type="term" value="C:plasma membrane"/>
    <property type="evidence" value="ECO:0007669"/>
    <property type="project" value="UniProtKB-SubCell"/>
</dbReference>
<dbReference type="NCBIfam" id="TIGR01727">
    <property type="entry name" value="oligo_HPY"/>
    <property type="match status" value="1"/>
</dbReference>
<gene>
    <name evidence="9" type="primary">dppD</name>
    <name evidence="9" type="ORF">C5613_24925</name>
</gene>
<dbReference type="GO" id="GO:0016887">
    <property type="term" value="F:ATP hydrolysis activity"/>
    <property type="evidence" value="ECO:0007669"/>
    <property type="project" value="InterPro"/>
</dbReference>
<evidence type="ECO:0000256" key="2">
    <source>
        <dbReference type="ARBA" id="ARBA00005417"/>
    </source>
</evidence>
<comment type="similarity">
    <text evidence="2">Belongs to the ABC transporter superfamily.</text>
</comment>
<evidence type="ECO:0000313" key="9">
    <source>
        <dbReference type="EMBL" id="PQP21985.1"/>
    </source>
</evidence>
<dbReference type="PROSITE" id="PS50893">
    <property type="entry name" value="ABC_TRANSPORTER_2"/>
    <property type="match status" value="1"/>
</dbReference>
<dbReference type="AlphaFoldDB" id="A0A2S8J4R0"/>
<keyword evidence="5" id="KW-0547">Nucleotide-binding</keyword>
<dbReference type="Pfam" id="PF08352">
    <property type="entry name" value="oligo_HPY"/>
    <property type="match status" value="1"/>
</dbReference>
<dbReference type="EMBL" id="PUIO01000033">
    <property type="protein sequence ID" value="PQP21985.1"/>
    <property type="molecule type" value="Genomic_DNA"/>
</dbReference>
<evidence type="ECO:0000256" key="5">
    <source>
        <dbReference type="ARBA" id="ARBA00022741"/>
    </source>
</evidence>
<dbReference type="RefSeq" id="WP_105418439.1">
    <property type="nucleotide sequence ID" value="NZ_PUIO01000033.1"/>
</dbReference>
<dbReference type="PANTHER" id="PTHR43297:SF2">
    <property type="entry name" value="DIPEPTIDE TRANSPORT ATP-BINDING PROTEIN DPPD"/>
    <property type="match status" value="1"/>
</dbReference>